<protein>
    <submittedName>
        <fullName evidence="1">Uncharacterized protein</fullName>
    </submittedName>
</protein>
<organism evidence="1">
    <name type="scientific">Mucor ambiguus</name>
    <dbReference type="NCBI Taxonomy" id="91626"/>
    <lineage>
        <taxon>Eukaryota</taxon>
        <taxon>Fungi</taxon>
        <taxon>Fungi incertae sedis</taxon>
        <taxon>Mucoromycota</taxon>
        <taxon>Mucoromycotina</taxon>
        <taxon>Mucoromycetes</taxon>
        <taxon>Mucorales</taxon>
        <taxon>Mucorineae</taxon>
        <taxon>Mucoraceae</taxon>
        <taxon>Mucor</taxon>
    </lineage>
</organism>
<reference evidence="1" key="1">
    <citation type="submission" date="2014-09" db="EMBL/GenBank/DDBJ databases">
        <title>Draft genome sequence of an oleaginous Mucoromycotina fungus Mucor ambiguus NBRC6742.</title>
        <authorList>
            <person name="Takeda I."/>
            <person name="Yamane N."/>
            <person name="Morita T."/>
            <person name="Tamano K."/>
            <person name="Machida M."/>
            <person name="Baker S."/>
            <person name="Koike H."/>
        </authorList>
    </citation>
    <scope>NUCLEOTIDE SEQUENCE</scope>
    <source>
        <strain evidence="1">NBRC 6742</strain>
    </source>
</reference>
<dbReference type="Proteomes" id="UP000053815">
    <property type="component" value="Unassembled WGS sequence"/>
</dbReference>
<dbReference type="EMBL" id="DF836516">
    <property type="protein sequence ID" value="GAN08851.1"/>
    <property type="molecule type" value="Genomic_DNA"/>
</dbReference>
<evidence type="ECO:0000313" key="1">
    <source>
        <dbReference type="EMBL" id="GAN08851.1"/>
    </source>
</evidence>
<evidence type="ECO:0000313" key="2">
    <source>
        <dbReference type="Proteomes" id="UP000053815"/>
    </source>
</evidence>
<gene>
    <name evidence="1" type="ORF">MAM1_0227c08368</name>
</gene>
<sequence>MFGRHITLKSTEGSLWFYGHLSRKPRYGHLIKRLTYEKPSIQPHILEELLRLAFNPLMEQMNTIISGHDSFFTLMEDIVTVKHRPD</sequence>
<proteinExistence type="predicted"/>
<keyword evidence="2" id="KW-1185">Reference proteome</keyword>
<name>A0A0C9MDV9_9FUNG</name>
<dbReference type="OrthoDB" id="2522477at2759"/>
<dbReference type="AlphaFoldDB" id="A0A0C9MDV9"/>
<accession>A0A0C9MDV9</accession>